<evidence type="ECO:0000313" key="1">
    <source>
        <dbReference type="EMBL" id="CAD5116633.1"/>
    </source>
</evidence>
<evidence type="ECO:0000313" key="2">
    <source>
        <dbReference type="Proteomes" id="UP000549394"/>
    </source>
</evidence>
<gene>
    <name evidence="1" type="ORF">DGYR_LOCUS5238</name>
</gene>
<name>A0A7I8VMD7_9ANNE</name>
<dbReference type="Gene3D" id="2.60.120.260">
    <property type="entry name" value="Galactose-binding domain-like"/>
    <property type="match status" value="2"/>
</dbReference>
<protein>
    <submittedName>
        <fullName evidence="1">DgyrCDS5505</fullName>
    </submittedName>
</protein>
<dbReference type="InterPro" id="IPR008979">
    <property type="entry name" value="Galactose-bd-like_sf"/>
</dbReference>
<dbReference type="Proteomes" id="UP000549394">
    <property type="component" value="Unassembled WGS sequence"/>
</dbReference>
<dbReference type="EMBL" id="CAJFCJ010000006">
    <property type="protein sequence ID" value="CAD5116633.1"/>
    <property type="molecule type" value="Genomic_DNA"/>
</dbReference>
<keyword evidence="2" id="KW-1185">Reference proteome</keyword>
<reference evidence="1 2" key="1">
    <citation type="submission" date="2020-08" db="EMBL/GenBank/DDBJ databases">
        <authorList>
            <person name="Hejnol A."/>
        </authorList>
    </citation>
    <scope>NUCLEOTIDE SEQUENCE [LARGE SCALE GENOMIC DNA]</scope>
</reference>
<sequence length="558" mass="62911">MKYTLNIIICSVFLVNISTIYGIQNLARNQPAFQSSTFSSHNVALKGNDDIYASSSKTQGICNERSWWSVYLGGYCQIDKVCLLRTDSTAEMDNFEIWGVEFPNDSTGKSFCAKVLTAIPVSINQQNPAYHCVNVDCKGSFLYLKTKYTEVVFGVGDIKVEGRRLNITTDLEFLDISQASIFTGRSQSQINLQDLTDNSFSTSLTTFLRSPRNDRPFIRIDFQTLITVRGVIVDITANEEWEHLHKFFVAVNLVPQTYLNHILKTCVVNFKAQNHSFTTQSFRCSCDISGRYVLLGISQVGSSSLRIINLANLYIYGKFEREEADMETTIPMALNILSIKKQQTEYKPILNDKVYYSDGISESIAMEDTEELIVTMIKSKVDTICITVFNNASGGGNYGIKCTFKDGEKIRALKYLTSYFLFEQTTCLRLSMLTVDTIILTANYAFRISELDIFLHTIRVNLVKLLPDCNKNTPRVLSLSDKNLKGKHGLAIEGAEIDKDSIFIVSMQSESKSKFCTYVDQFFVVVKSIHHYSCNNPAFGIKIIIWNPKTVIGLLAII</sequence>
<dbReference type="SUPFAM" id="SSF49785">
    <property type="entry name" value="Galactose-binding domain-like"/>
    <property type="match status" value="2"/>
</dbReference>
<proteinExistence type="predicted"/>
<dbReference type="AlphaFoldDB" id="A0A7I8VMD7"/>
<organism evidence="1 2">
    <name type="scientific">Dimorphilus gyrociliatus</name>
    <dbReference type="NCBI Taxonomy" id="2664684"/>
    <lineage>
        <taxon>Eukaryota</taxon>
        <taxon>Metazoa</taxon>
        <taxon>Spiralia</taxon>
        <taxon>Lophotrochozoa</taxon>
        <taxon>Annelida</taxon>
        <taxon>Polychaeta</taxon>
        <taxon>Polychaeta incertae sedis</taxon>
        <taxon>Dinophilidae</taxon>
        <taxon>Dimorphilus</taxon>
    </lineage>
</organism>
<comment type="caution">
    <text evidence="1">The sequence shown here is derived from an EMBL/GenBank/DDBJ whole genome shotgun (WGS) entry which is preliminary data.</text>
</comment>
<accession>A0A7I8VMD7</accession>